<keyword evidence="4" id="KW-1185">Reference proteome</keyword>
<feature type="compositionally biased region" description="Polar residues" evidence="2">
    <location>
        <begin position="189"/>
        <end position="201"/>
    </location>
</feature>
<dbReference type="AlphaFoldDB" id="A0A074W231"/>
<proteinExistence type="predicted"/>
<feature type="compositionally biased region" description="Low complexity" evidence="2">
    <location>
        <begin position="202"/>
        <end position="213"/>
    </location>
</feature>
<keyword evidence="1" id="KW-0175">Coiled coil</keyword>
<dbReference type="GeneID" id="63913004"/>
<evidence type="ECO:0000313" key="4">
    <source>
        <dbReference type="Proteomes" id="UP000030672"/>
    </source>
</evidence>
<feature type="compositionally biased region" description="Basic and acidic residues" evidence="2">
    <location>
        <begin position="172"/>
        <end position="187"/>
    </location>
</feature>
<evidence type="ECO:0000256" key="2">
    <source>
        <dbReference type="SAM" id="MobiDB-lite"/>
    </source>
</evidence>
<dbReference type="EMBL" id="KL584824">
    <property type="protein sequence ID" value="KEQ67135.1"/>
    <property type="molecule type" value="Genomic_DNA"/>
</dbReference>
<feature type="region of interest" description="Disordered" evidence="2">
    <location>
        <begin position="172"/>
        <end position="242"/>
    </location>
</feature>
<organism evidence="3 4">
    <name type="scientific">Aureobasidium melanogenum (strain CBS 110374)</name>
    <name type="common">Aureobasidium pullulans var. melanogenum</name>
    <dbReference type="NCBI Taxonomy" id="1043003"/>
    <lineage>
        <taxon>Eukaryota</taxon>
        <taxon>Fungi</taxon>
        <taxon>Dikarya</taxon>
        <taxon>Ascomycota</taxon>
        <taxon>Pezizomycotina</taxon>
        <taxon>Dothideomycetes</taxon>
        <taxon>Dothideomycetidae</taxon>
        <taxon>Dothideales</taxon>
        <taxon>Saccotheciaceae</taxon>
        <taxon>Aureobasidium</taxon>
    </lineage>
</organism>
<protein>
    <submittedName>
        <fullName evidence="3">Uncharacterized protein</fullName>
    </submittedName>
</protein>
<feature type="coiled-coil region" evidence="1">
    <location>
        <begin position="254"/>
        <end position="295"/>
    </location>
</feature>
<feature type="non-terminal residue" evidence="3">
    <location>
        <position position="1"/>
    </location>
</feature>
<gene>
    <name evidence="3" type="ORF">M437DRAFT_37469</name>
</gene>
<feature type="compositionally biased region" description="Polar residues" evidence="2">
    <location>
        <begin position="221"/>
        <end position="239"/>
    </location>
</feature>
<dbReference type="Proteomes" id="UP000030672">
    <property type="component" value="Unassembled WGS sequence"/>
</dbReference>
<reference evidence="3 4" key="1">
    <citation type="journal article" date="2014" name="BMC Genomics">
        <title>Genome sequencing of four Aureobasidium pullulans varieties: biotechnological potential, stress tolerance, and description of new species.</title>
        <authorList>
            <person name="Gostin Ar C."/>
            <person name="Ohm R.A."/>
            <person name="Kogej T."/>
            <person name="Sonjak S."/>
            <person name="Turk M."/>
            <person name="Zajc J."/>
            <person name="Zalar P."/>
            <person name="Grube M."/>
            <person name="Sun H."/>
            <person name="Han J."/>
            <person name="Sharma A."/>
            <person name="Chiniquy J."/>
            <person name="Ngan C.Y."/>
            <person name="Lipzen A."/>
            <person name="Barry K."/>
            <person name="Grigoriev I.V."/>
            <person name="Gunde-Cimerman N."/>
        </authorList>
    </citation>
    <scope>NUCLEOTIDE SEQUENCE [LARGE SCALE GENOMIC DNA]</scope>
    <source>
        <strain evidence="3 4">CBS 110374</strain>
    </source>
</reference>
<dbReference type="HOGENOM" id="CLU_927436_0_0_1"/>
<evidence type="ECO:0000313" key="3">
    <source>
        <dbReference type="EMBL" id="KEQ67135.1"/>
    </source>
</evidence>
<dbReference type="RefSeq" id="XP_040884158.1">
    <property type="nucleotide sequence ID" value="XM_041019631.1"/>
</dbReference>
<sequence>LKSLHSLFGAELQSKFDIMSRPTPERRKFEELHPRDRNVKINRKTRIEANWGCEVQDCIPKKIRPRVELKKGAKIRIGDLGSVEEIWWNWSVELLRGLEELSTMMAGKLQVAQELMVHEVQKRQVDSKNPQRRVAELLLGDIQRLVDNVKRHQADEAAKGNQEQDVNMTTLEEHDNEPGPSADRKEGQAQAQTPENTEEGLSSSNMSSPTPTSAHVHNGTHRTNITPDMKSLSSFNTPTRPAGARMVQSTKHLNESMQVDVAEMRARIVRLRAQAMRLEAEALQLEAVAAVARKALNES</sequence>
<evidence type="ECO:0000256" key="1">
    <source>
        <dbReference type="SAM" id="Coils"/>
    </source>
</evidence>
<name>A0A074W231_AURM1</name>
<accession>A0A074W231</accession>